<accession>A0ABP3QR25</accession>
<proteinExistence type="predicted"/>
<dbReference type="InterPro" id="IPR011006">
    <property type="entry name" value="CheY-like_superfamily"/>
</dbReference>
<sequence length="120" mass="13071">MPNTLQDLSILIVEDEVMTAIDVAATVEDAGGTVLGPCSSVQDALDLIEHNTIHAAILDVNLRDGDVWPVLERLRAHGIFVIVYSSAGLPKEMTKRHPSLSFFQKPIPHAVLTRALMNAF</sequence>
<dbReference type="InterPro" id="IPR001789">
    <property type="entry name" value="Sig_transdc_resp-reg_receiver"/>
</dbReference>
<organism evidence="3 4">
    <name type="scientific">Paenochrobactrum glaciei</name>
    <dbReference type="NCBI Taxonomy" id="486407"/>
    <lineage>
        <taxon>Bacteria</taxon>
        <taxon>Pseudomonadati</taxon>
        <taxon>Pseudomonadota</taxon>
        <taxon>Alphaproteobacteria</taxon>
        <taxon>Hyphomicrobiales</taxon>
        <taxon>Brucellaceae</taxon>
        <taxon>Paenochrobactrum</taxon>
    </lineage>
</organism>
<keyword evidence="4" id="KW-1185">Reference proteome</keyword>
<dbReference type="SMART" id="SM00448">
    <property type="entry name" value="REC"/>
    <property type="match status" value="1"/>
</dbReference>
<feature type="domain" description="Response regulatory" evidence="2">
    <location>
        <begin position="9"/>
        <end position="120"/>
    </location>
</feature>
<dbReference type="Proteomes" id="UP001424441">
    <property type="component" value="Unassembled WGS sequence"/>
</dbReference>
<feature type="modified residue" description="4-aspartylphosphate" evidence="1">
    <location>
        <position position="59"/>
    </location>
</feature>
<dbReference type="Gene3D" id="3.40.50.2300">
    <property type="match status" value="1"/>
</dbReference>
<keyword evidence="1" id="KW-0597">Phosphoprotein</keyword>
<dbReference type="EMBL" id="BAAADE010000001">
    <property type="protein sequence ID" value="GAA0595639.1"/>
    <property type="molecule type" value="Genomic_DNA"/>
</dbReference>
<comment type="caution">
    <text evidence="3">The sequence shown here is derived from an EMBL/GenBank/DDBJ whole genome shotgun (WGS) entry which is preliminary data.</text>
</comment>
<dbReference type="RefSeq" id="WP_343801804.1">
    <property type="nucleotide sequence ID" value="NZ_BAAADE010000001.1"/>
</dbReference>
<evidence type="ECO:0000259" key="2">
    <source>
        <dbReference type="PROSITE" id="PS50110"/>
    </source>
</evidence>
<protein>
    <submittedName>
        <fullName evidence="3">Response regulator</fullName>
    </submittedName>
</protein>
<dbReference type="Pfam" id="PF00072">
    <property type="entry name" value="Response_reg"/>
    <property type="match status" value="1"/>
</dbReference>
<name>A0ABP3QR25_9HYPH</name>
<evidence type="ECO:0000313" key="4">
    <source>
        <dbReference type="Proteomes" id="UP001424441"/>
    </source>
</evidence>
<reference evidence="4" key="1">
    <citation type="journal article" date="2019" name="Int. J. Syst. Evol. Microbiol.">
        <title>The Global Catalogue of Microorganisms (GCM) 10K type strain sequencing project: providing services to taxonomists for standard genome sequencing and annotation.</title>
        <authorList>
            <consortium name="The Broad Institute Genomics Platform"/>
            <consortium name="The Broad Institute Genome Sequencing Center for Infectious Disease"/>
            <person name="Wu L."/>
            <person name="Ma J."/>
        </authorList>
    </citation>
    <scope>NUCLEOTIDE SEQUENCE [LARGE SCALE GENOMIC DNA]</scope>
    <source>
        <strain evidence="4">JCM 15115</strain>
    </source>
</reference>
<evidence type="ECO:0000313" key="3">
    <source>
        <dbReference type="EMBL" id="GAA0595639.1"/>
    </source>
</evidence>
<dbReference type="SUPFAM" id="SSF52172">
    <property type="entry name" value="CheY-like"/>
    <property type="match status" value="1"/>
</dbReference>
<dbReference type="PROSITE" id="PS50110">
    <property type="entry name" value="RESPONSE_REGULATORY"/>
    <property type="match status" value="1"/>
</dbReference>
<evidence type="ECO:0000256" key="1">
    <source>
        <dbReference type="PROSITE-ProRule" id="PRU00169"/>
    </source>
</evidence>
<gene>
    <name evidence="3" type="ORF">GCM10008943_08440</name>
</gene>